<dbReference type="EC" id="2.7.13.3" evidence="2"/>
<dbReference type="InterPro" id="IPR001320">
    <property type="entry name" value="Iontro_rcpt_C"/>
</dbReference>
<feature type="coiled-coil region" evidence="3">
    <location>
        <begin position="312"/>
        <end position="339"/>
    </location>
</feature>
<proteinExistence type="predicted"/>
<dbReference type="SUPFAM" id="SSF47384">
    <property type="entry name" value="Homodimeric domain of signal transducing histidine kinase"/>
    <property type="match status" value="1"/>
</dbReference>
<comment type="catalytic activity">
    <reaction evidence="1">
        <text>ATP + protein L-histidine = ADP + protein N-phospho-L-histidine.</text>
        <dbReference type="EC" id="2.7.13.3"/>
    </reaction>
</comment>
<dbReference type="Gene3D" id="1.10.287.130">
    <property type="match status" value="1"/>
</dbReference>
<dbReference type="EMBL" id="VZQZ01000006">
    <property type="protein sequence ID" value="KAB0665083.1"/>
    <property type="molecule type" value="Genomic_DNA"/>
</dbReference>
<feature type="region of interest" description="Disordered" evidence="4">
    <location>
        <begin position="569"/>
        <end position="591"/>
    </location>
</feature>
<dbReference type="GO" id="GO:0015276">
    <property type="term" value="F:ligand-gated monoatomic ion channel activity"/>
    <property type="evidence" value="ECO:0007669"/>
    <property type="project" value="InterPro"/>
</dbReference>
<dbReference type="RefSeq" id="WP_151128569.1">
    <property type="nucleotide sequence ID" value="NZ_VZQZ01000006.1"/>
</dbReference>
<evidence type="ECO:0000256" key="3">
    <source>
        <dbReference type="SAM" id="Coils"/>
    </source>
</evidence>
<evidence type="ECO:0000313" key="6">
    <source>
        <dbReference type="EMBL" id="KAB0665083.1"/>
    </source>
</evidence>
<dbReference type="InterPro" id="IPR003594">
    <property type="entry name" value="HATPase_dom"/>
</dbReference>
<evidence type="ECO:0000256" key="1">
    <source>
        <dbReference type="ARBA" id="ARBA00000085"/>
    </source>
</evidence>
<protein>
    <recommendedName>
        <fullName evidence="2">histidine kinase</fullName>
        <ecNumber evidence="2">2.7.13.3</ecNumber>
    </recommendedName>
</protein>
<dbReference type="PRINTS" id="PR00344">
    <property type="entry name" value="BCTRLSENSOR"/>
</dbReference>
<dbReference type="InterPro" id="IPR036097">
    <property type="entry name" value="HisK_dim/P_sf"/>
</dbReference>
<dbReference type="GO" id="GO:0016020">
    <property type="term" value="C:membrane"/>
    <property type="evidence" value="ECO:0007669"/>
    <property type="project" value="InterPro"/>
</dbReference>
<dbReference type="SMART" id="SM00079">
    <property type="entry name" value="PBPe"/>
    <property type="match status" value="1"/>
</dbReference>
<dbReference type="InterPro" id="IPR004358">
    <property type="entry name" value="Sig_transdc_His_kin-like_C"/>
</dbReference>
<dbReference type="InterPro" id="IPR001638">
    <property type="entry name" value="Solute-binding_3/MltF_N"/>
</dbReference>
<evidence type="ECO:0000259" key="5">
    <source>
        <dbReference type="PROSITE" id="PS50109"/>
    </source>
</evidence>
<dbReference type="AlphaFoldDB" id="A0A7J4ZR69"/>
<dbReference type="Pfam" id="PF02518">
    <property type="entry name" value="HATPase_c"/>
    <property type="match status" value="1"/>
</dbReference>
<dbReference type="CDD" id="cd13704">
    <property type="entry name" value="PBP2_HisK"/>
    <property type="match status" value="1"/>
</dbReference>
<evidence type="ECO:0000256" key="4">
    <source>
        <dbReference type="SAM" id="MobiDB-lite"/>
    </source>
</evidence>
<dbReference type="Gene3D" id="3.40.190.10">
    <property type="entry name" value="Periplasmic binding protein-like II"/>
    <property type="match status" value="2"/>
</dbReference>
<evidence type="ECO:0000256" key="2">
    <source>
        <dbReference type="ARBA" id="ARBA00012438"/>
    </source>
</evidence>
<gene>
    <name evidence="6" type="ORF">F6V25_10695</name>
</gene>
<accession>A0A7J4ZR69</accession>
<dbReference type="InterPro" id="IPR036890">
    <property type="entry name" value="HATPase_C_sf"/>
</dbReference>
<name>A0A7J4ZR69_9BACT</name>
<dbReference type="PANTHER" id="PTHR43065:SF42">
    <property type="entry name" value="TWO-COMPONENT SENSOR PPRA"/>
    <property type="match status" value="1"/>
</dbReference>
<dbReference type="PROSITE" id="PS50109">
    <property type="entry name" value="HIS_KIN"/>
    <property type="match status" value="1"/>
</dbReference>
<reference evidence="6 7" key="1">
    <citation type="submission" date="2019-09" db="EMBL/GenBank/DDBJ databases">
        <title>Geobacter sp. Red96, a novel strain isolated from paddy soil.</title>
        <authorList>
            <person name="Xu Z."/>
            <person name="Masuda Y."/>
            <person name="Itoh H."/>
            <person name="Senoo K."/>
        </authorList>
    </citation>
    <scope>NUCLEOTIDE SEQUENCE [LARGE SCALE GENOMIC DNA]</scope>
    <source>
        <strain evidence="6 7">Red96</strain>
    </source>
</reference>
<dbReference type="Gene3D" id="3.30.565.10">
    <property type="entry name" value="Histidine kinase-like ATPase, C-terminal domain"/>
    <property type="match status" value="1"/>
</dbReference>
<dbReference type="Pfam" id="PF00497">
    <property type="entry name" value="SBP_bac_3"/>
    <property type="match status" value="1"/>
</dbReference>
<keyword evidence="7" id="KW-1185">Reference proteome</keyword>
<sequence>MRRWPRTKSWRCIIKFFPFLITAALIFLVSTLATGTLCAAGEAKTPIVVGGDRSYPPYEFIDKDGNSTGYNVELTKAIARVMGFTVEIRLGAWSDMRRALQDGRVDVLEGISYSDERALTADFTPPHIVVHHSIFARKGGSPVATLADLRDKEVVVLRDGIMQEYLRSRNVGARIVPAATHADVLRLLASGKHDYAVMAKLPGQYLIRELGLTNLQAVGAPVAAENYCFAVRKGDAALQARFSEGLAILKNTGEYQRIYNKWLGVMEPPGISWQQALKYGAIVVAPLVLLVGGILLWSRTLQREVALRTAELASEVTERRHAEEELRNRQQQLVQADKMAALGVLVSGVAHEINNPNGLILLNLPVMMEAFRDAEPILEEYYRTHGDFDFAGLRYSRMREALPRLMNQTLEGSRRVKMIVEDLKDFARQQEPGLTTDVDLNETVRTVLRLMANLVEKSTEHFTVTYGEAIPLVRGSAQRIEQVVVNLLVNACQALPGPDRAISLATFVDPEEKVVVLEVRDEGTGISPEHLPHLTDPFFTTKRENGGTGLGLSVSSGIVKEHNGTLTFTSQPGRGTTVRMTLPIPEKERRT</sequence>
<evidence type="ECO:0000313" key="7">
    <source>
        <dbReference type="Proteomes" id="UP000420562"/>
    </source>
</evidence>
<keyword evidence="3" id="KW-0175">Coiled coil</keyword>
<dbReference type="SMART" id="SM00387">
    <property type="entry name" value="HATPase_c"/>
    <property type="match status" value="1"/>
</dbReference>
<dbReference type="SUPFAM" id="SSF53850">
    <property type="entry name" value="Periplasmic binding protein-like II"/>
    <property type="match status" value="1"/>
</dbReference>
<dbReference type="Proteomes" id="UP000420562">
    <property type="component" value="Unassembled WGS sequence"/>
</dbReference>
<comment type="caution">
    <text evidence="6">The sequence shown here is derived from an EMBL/GenBank/DDBJ whole genome shotgun (WGS) entry which is preliminary data.</text>
</comment>
<dbReference type="PANTHER" id="PTHR43065">
    <property type="entry name" value="SENSOR HISTIDINE KINASE"/>
    <property type="match status" value="1"/>
</dbReference>
<dbReference type="GO" id="GO:0000155">
    <property type="term" value="F:phosphorelay sensor kinase activity"/>
    <property type="evidence" value="ECO:0007669"/>
    <property type="project" value="InterPro"/>
</dbReference>
<feature type="domain" description="Histidine kinase" evidence="5">
    <location>
        <begin position="348"/>
        <end position="586"/>
    </location>
</feature>
<dbReference type="SUPFAM" id="SSF55874">
    <property type="entry name" value="ATPase domain of HSP90 chaperone/DNA topoisomerase II/histidine kinase"/>
    <property type="match status" value="1"/>
</dbReference>
<dbReference type="SMART" id="SM00062">
    <property type="entry name" value="PBPb"/>
    <property type="match status" value="1"/>
</dbReference>
<dbReference type="InterPro" id="IPR005467">
    <property type="entry name" value="His_kinase_dom"/>
</dbReference>
<organism evidence="6 7">
    <name type="scientific">Oryzomonas japonica</name>
    <dbReference type="NCBI Taxonomy" id="2603858"/>
    <lineage>
        <taxon>Bacteria</taxon>
        <taxon>Pseudomonadati</taxon>
        <taxon>Thermodesulfobacteriota</taxon>
        <taxon>Desulfuromonadia</taxon>
        <taxon>Geobacterales</taxon>
        <taxon>Geobacteraceae</taxon>
        <taxon>Oryzomonas</taxon>
    </lineage>
</organism>